<sequence>MSLYESMTASCSIEGRPVVTTTIDYFTAAPVPTAKVCEGSTYTVLASDDCYTISKSQGVGTNWLLADNDLEAFCSNFPAAGTSLCITNQCTTATVPTNATCEAVAAAANITETQLIAWNPSISYGCANLLKMNGSEVCVDAPGRKFVAPSDTAGLPPLTPTTTAPTPTDAADGSGGAEKPCGRWYSVQQVDYCNLVAIKFGITLPDFLFLNPAVNANCTNLFALESYCVAAVGDINTYIGRPGHDTITLDPSAPFTGIPYTERPDATESPYTRVYTPLPEATGTRDDCFGLWNPGLGNVSDAACSFQKGVRYCGSWYVQKGNPETTTATATTDPSNTSPTPPSPTMSGSPADCNEWIVVTDGLFCTDLASQAGISLAQFLAWNPAVSSDCLVNYWVDEAYCVGIAGDDGTASATTTTTASSTKPTPPGPTMTGSPADCNKWSLVTDGLSCTDLASQAGISFEQFLLWNPAVSSDCLTNYWLGEAYCVGVAGTSTPTTTPEPTTTAKPTPPGPTMSGSPADCNKWSLVTDGLSCTDLASAAGISLAQFLLWNPAVSSDCLTNYWLGDAYCVGVAGTSTPTTTTTTKPTTTSAKPTPPGPTMSGSPANCNRWALVTDGLTCTAMASEAGITLAQFLAWNPAVSSDCVTNYWLGEAYCVGVGS</sequence>
<gene>
    <name evidence="1" type="ORF">F5144DRAFT_624114</name>
</gene>
<accession>A0ACB7NXA5</accession>
<name>A0ACB7NXA5_9PEZI</name>
<dbReference type="Proteomes" id="UP000724584">
    <property type="component" value="Unassembled WGS sequence"/>
</dbReference>
<organism evidence="1 2">
    <name type="scientific">Chaetomium tenue</name>
    <dbReference type="NCBI Taxonomy" id="1854479"/>
    <lineage>
        <taxon>Eukaryota</taxon>
        <taxon>Fungi</taxon>
        <taxon>Dikarya</taxon>
        <taxon>Ascomycota</taxon>
        <taxon>Pezizomycotina</taxon>
        <taxon>Sordariomycetes</taxon>
        <taxon>Sordariomycetidae</taxon>
        <taxon>Sordariales</taxon>
        <taxon>Chaetomiaceae</taxon>
        <taxon>Chaetomium</taxon>
    </lineage>
</organism>
<comment type="caution">
    <text evidence="1">The sequence shown here is derived from an EMBL/GenBank/DDBJ whole genome shotgun (WGS) entry which is preliminary data.</text>
</comment>
<reference evidence="1 2" key="1">
    <citation type="journal article" date="2021" name="Nat. Commun.">
        <title>Genetic determinants of endophytism in the Arabidopsis root mycobiome.</title>
        <authorList>
            <person name="Mesny F."/>
            <person name="Miyauchi S."/>
            <person name="Thiergart T."/>
            <person name="Pickel B."/>
            <person name="Atanasova L."/>
            <person name="Karlsson M."/>
            <person name="Huettel B."/>
            <person name="Barry K.W."/>
            <person name="Haridas S."/>
            <person name="Chen C."/>
            <person name="Bauer D."/>
            <person name="Andreopoulos W."/>
            <person name="Pangilinan J."/>
            <person name="LaButti K."/>
            <person name="Riley R."/>
            <person name="Lipzen A."/>
            <person name="Clum A."/>
            <person name="Drula E."/>
            <person name="Henrissat B."/>
            <person name="Kohler A."/>
            <person name="Grigoriev I.V."/>
            <person name="Martin F.M."/>
            <person name="Hacquard S."/>
        </authorList>
    </citation>
    <scope>NUCLEOTIDE SEQUENCE [LARGE SCALE GENOMIC DNA]</scope>
    <source>
        <strain evidence="1 2">MPI-SDFR-AT-0079</strain>
    </source>
</reference>
<keyword evidence="2" id="KW-1185">Reference proteome</keyword>
<evidence type="ECO:0000313" key="1">
    <source>
        <dbReference type="EMBL" id="KAH6617378.1"/>
    </source>
</evidence>
<evidence type="ECO:0000313" key="2">
    <source>
        <dbReference type="Proteomes" id="UP000724584"/>
    </source>
</evidence>
<proteinExistence type="predicted"/>
<dbReference type="EMBL" id="JAGIZQ010000007">
    <property type="protein sequence ID" value="KAH6617378.1"/>
    <property type="molecule type" value="Genomic_DNA"/>
</dbReference>
<protein>
    <submittedName>
        <fullName evidence="1">Uncharacterized protein</fullName>
    </submittedName>
</protein>